<dbReference type="InterPro" id="IPR029057">
    <property type="entry name" value="PRTase-like"/>
</dbReference>
<evidence type="ECO:0000313" key="4">
    <source>
        <dbReference type="Proteomes" id="UP001595904"/>
    </source>
</evidence>
<dbReference type="InterPro" id="IPR000836">
    <property type="entry name" value="PRTase_dom"/>
</dbReference>
<dbReference type="SUPFAM" id="SSF53271">
    <property type="entry name" value="PRTase-like"/>
    <property type="match status" value="1"/>
</dbReference>
<evidence type="ECO:0000256" key="1">
    <source>
        <dbReference type="ARBA" id="ARBA00008007"/>
    </source>
</evidence>
<accession>A0ABV8SS94</accession>
<dbReference type="EMBL" id="JBHSDU010000003">
    <property type="protein sequence ID" value="MFC4310266.1"/>
    <property type="molecule type" value="Genomic_DNA"/>
</dbReference>
<dbReference type="InterPro" id="IPR044005">
    <property type="entry name" value="DZR_2"/>
</dbReference>
<protein>
    <submittedName>
        <fullName evidence="3">ComF family protein</fullName>
    </submittedName>
</protein>
<dbReference type="CDD" id="cd06223">
    <property type="entry name" value="PRTases_typeI"/>
    <property type="match status" value="1"/>
</dbReference>
<dbReference type="PANTHER" id="PTHR47505:SF1">
    <property type="entry name" value="DNA UTILIZATION PROTEIN YHGH"/>
    <property type="match status" value="1"/>
</dbReference>
<dbReference type="Proteomes" id="UP001595904">
    <property type="component" value="Unassembled WGS sequence"/>
</dbReference>
<comment type="similarity">
    <text evidence="1">Belongs to the ComF/GntX family.</text>
</comment>
<keyword evidence="4" id="KW-1185">Reference proteome</keyword>
<organism evidence="3 4">
    <name type="scientific">Steroidobacter flavus</name>
    <dbReference type="NCBI Taxonomy" id="1842136"/>
    <lineage>
        <taxon>Bacteria</taxon>
        <taxon>Pseudomonadati</taxon>
        <taxon>Pseudomonadota</taxon>
        <taxon>Gammaproteobacteria</taxon>
        <taxon>Steroidobacterales</taxon>
        <taxon>Steroidobacteraceae</taxon>
        <taxon>Steroidobacter</taxon>
    </lineage>
</organism>
<evidence type="ECO:0000313" key="3">
    <source>
        <dbReference type="EMBL" id="MFC4310266.1"/>
    </source>
</evidence>
<comment type="caution">
    <text evidence="3">The sequence shown here is derived from an EMBL/GenBank/DDBJ whole genome shotgun (WGS) entry which is preliminary data.</text>
</comment>
<sequence length="273" mass="30147">MLGTAVDIISRSCAALRSRHLSIAPVARLAGAAARCLWPPLCALCGQSGLRRDFFTSWLAPGQEVLDLCAGCEGDLPLNDNACEHCAEPLPLNHSKIALCGRCLQQPPVFDACVAPFRYAFPVDRMVQGLKYRRELVYGRVLGQLLARHLSRRDTRPELVIPVPLGLARYRERGFNQARELALPVCQSLGLTLNSHLVSRCRETQEQASLDRKERLKNTQHAFVLTAPLVARHVAIVDDVVTTGSTVNEISKLLRAAGAEWIEVWAVARAERK</sequence>
<name>A0ABV8SS94_9GAMM</name>
<proteinExistence type="inferred from homology"/>
<reference evidence="4" key="1">
    <citation type="journal article" date="2019" name="Int. J. Syst. Evol. Microbiol.">
        <title>The Global Catalogue of Microorganisms (GCM) 10K type strain sequencing project: providing services to taxonomists for standard genome sequencing and annotation.</title>
        <authorList>
            <consortium name="The Broad Institute Genomics Platform"/>
            <consortium name="The Broad Institute Genome Sequencing Center for Infectious Disease"/>
            <person name="Wu L."/>
            <person name="Ma J."/>
        </authorList>
    </citation>
    <scope>NUCLEOTIDE SEQUENCE [LARGE SCALE GENOMIC DNA]</scope>
    <source>
        <strain evidence="4">CGMCC 1.10759</strain>
    </source>
</reference>
<feature type="domain" description="Double zinc ribbon" evidence="2">
    <location>
        <begin position="35"/>
        <end position="104"/>
    </location>
</feature>
<dbReference type="PANTHER" id="PTHR47505">
    <property type="entry name" value="DNA UTILIZATION PROTEIN YHGH"/>
    <property type="match status" value="1"/>
</dbReference>
<dbReference type="RefSeq" id="WP_380597620.1">
    <property type="nucleotide sequence ID" value="NZ_JBHSDU010000003.1"/>
</dbReference>
<gene>
    <name evidence="3" type="ORF">ACFPN2_14330</name>
</gene>
<evidence type="ECO:0000259" key="2">
    <source>
        <dbReference type="Pfam" id="PF18912"/>
    </source>
</evidence>
<dbReference type="InterPro" id="IPR051910">
    <property type="entry name" value="ComF/GntX_DNA_util-trans"/>
</dbReference>
<dbReference type="Gene3D" id="3.40.50.2020">
    <property type="match status" value="1"/>
</dbReference>
<dbReference type="Pfam" id="PF18912">
    <property type="entry name" value="DZR_2"/>
    <property type="match status" value="1"/>
</dbReference>